<dbReference type="Pfam" id="PF06841">
    <property type="entry name" value="Phage_T4_gp19"/>
    <property type="match status" value="1"/>
</dbReference>
<accession>A0A9X2RPK7</accession>
<gene>
    <name evidence="1" type="ORF">NQU55_17620</name>
</gene>
<dbReference type="GO" id="GO:0005198">
    <property type="term" value="F:structural molecule activity"/>
    <property type="evidence" value="ECO:0007669"/>
    <property type="project" value="InterPro"/>
</dbReference>
<name>A0A9X2RPK7_9ACTN</name>
<keyword evidence="2" id="KW-1185">Reference proteome</keyword>
<dbReference type="EMBL" id="JANIID010000015">
    <property type="protein sequence ID" value="MCQ8771571.1"/>
    <property type="molecule type" value="Genomic_DNA"/>
</dbReference>
<protein>
    <submittedName>
        <fullName evidence="1">Phage tail protein</fullName>
    </submittedName>
</protein>
<evidence type="ECO:0000313" key="2">
    <source>
        <dbReference type="Proteomes" id="UP001142374"/>
    </source>
</evidence>
<evidence type="ECO:0000313" key="1">
    <source>
        <dbReference type="EMBL" id="MCQ8771571.1"/>
    </source>
</evidence>
<dbReference type="Proteomes" id="UP001142374">
    <property type="component" value="Unassembled WGS sequence"/>
</dbReference>
<dbReference type="NCBIfam" id="TIGR02241">
    <property type="entry name" value="conserved hypothetical phage tail region protein"/>
    <property type="match status" value="1"/>
</dbReference>
<reference evidence="1" key="1">
    <citation type="submission" date="2022-06" db="EMBL/GenBank/DDBJ databases">
        <title>WGS of actinobacteria.</title>
        <authorList>
            <person name="Thawai C."/>
        </authorList>
    </citation>
    <scope>NUCLEOTIDE SEQUENCE</scope>
    <source>
        <strain evidence="1">AA8</strain>
    </source>
</reference>
<dbReference type="RefSeq" id="WP_058043010.1">
    <property type="nucleotide sequence ID" value="NZ_JAATER010000206.1"/>
</dbReference>
<dbReference type="AlphaFoldDB" id="A0A9X2RPK7"/>
<sequence length="174" mass="19530">MPEITRRDPYKNFRFRVKFGGGTTYIAGISKVSGLKRTTEVVKHRDGGDPGTSRKLPGRTEYEAITLERGCTADTAFEEWANKVWSLRKSAGGLETSLKDFRRDLIIDVFDEAGQQVLSYSVHDCWVSEYQALPDLDANANAVAFEHIKLEHHGWVREPTTPPQLPQFTDTASG</sequence>
<dbReference type="PANTHER" id="PTHR38009">
    <property type="entry name" value="CONSERVED HYPOTHETICAL PHAGE TAIL PROTEIN"/>
    <property type="match status" value="1"/>
</dbReference>
<dbReference type="InterPro" id="IPR010667">
    <property type="entry name" value="Phage_T4_Gp19"/>
</dbReference>
<comment type="caution">
    <text evidence="1">The sequence shown here is derived from an EMBL/GenBank/DDBJ whole genome shotgun (WGS) entry which is preliminary data.</text>
</comment>
<dbReference type="PANTHER" id="PTHR38009:SF1">
    <property type="entry name" value="CONSERVED HYPOTHETICAL PHAGE TAIL PROTEIN"/>
    <property type="match status" value="1"/>
</dbReference>
<organism evidence="1 2">
    <name type="scientific">Streptomyces telluris</name>
    <dbReference type="NCBI Taxonomy" id="2720021"/>
    <lineage>
        <taxon>Bacteria</taxon>
        <taxon>Bacillati</taxon>
        <taxon>Actinomycetota</taxon>
        <taxon>Actinomycetes</taxon>
        <taxon>Kitasatosporales</taxon>
        <taxon>Streptomycetaceae</taxon>
        <taxon>Streptomyces</taxon>
    </lineage>
</organism>
<dbReference type="InterPro" id="IPR011747">
    <property type="entry name" value="CHP02241"/>
</dbReference>
<proteinExistence type="predicted"/>